<dbReference type="RefSeq" id="WP_145362618.1">
    <property type="nucleotide sequence ID" value="NZ_CP036268.1"/>
</dbReference>
<feature type="region of interest" description="Disordered" evidence="1">
    <location>
        <begin position="105"/>
        <end position="136"/>
    </location>
</feature>
<dbReference type="KEGG" id="svp:Pan189_07670"/>
<evidence type="ECO:0000313" key="3">
    <source>
        <dbReference type="EMBL" id="QDT36411.1"/>
    </source>
</evidence>
<keyword evidence="2" id="KW-0812">Transmembrane</keyword>
<feature type="transmembrane region" description="Helical" evidence="2">
    <location>
        <begin position="52"/>
        <end position="71"/>
    </location>
</feature>
<evidence type="ECO:0000313" key="4">
    <source>
        <dbReference type="Proteomes" id="UP000317318"/>
    </source>
</evidence>
<dbReference type="EMBL" id="CP036268">
    <property type="protein sequence ID" value="QDT36411.1"/>
    <property type="molecule type" value="Genomic_DNA"/>
</dbReference>
<dbReference type="AlphaFoldDB" id="A0A517QXP6"/>
<keyword evidence="2" id="KW-1133">Transmembrane helix</keyword>
<reference evidence="3 4" key="1">
    <citation type="submission" date="2019-02" db="EMBL/GenBank/DDBJ databases">
        <title>Deep-cultivation of Planctomycetes and their phenomic and genomic characterization uncovers novel biology.</title>
        <authorList>
            <person name="Wiegand S."/>
            <person name="Jogler M."/>
            <person name="Boedeker C."/>
            <person name="Pinto D."/>
            <person name="Vollmers J."/>
            <person name="Rivas-Marin E."/>
            <person name="Kohn T."/>
            <person name="Peeters S.H."/>
            <person name="Heuer A."/>
            <person name="Rast P."/>
            <person name="Oberbeckmann S."/>
            <person name="Bunk B."/>
            <person name="Jeske O."/>
            <person name="Meyerdierks A."/>
            <person name="Storesund J.E."/>
            <person name="Kallscheuer N."/>
            <person name="Luecker S."/>
            <person name="Lage O.M."/>
            <person name="Pohl T."/>
            <person name="Merkel B.J."/>
            <person name="Hornburger P."/>
            <person name="Mueller R.-W."/>
            <person name="Bruemmer F."/>
            <person name="Labrenz M."/>
            <person name="Spormann A.M."/>
            <person name="Op den Camp H."/>
            <person name="Overmann J."/>
            <person name="Amann R."/>
            <person name="Jetten M.S.M."/>
            <person name="Mascher T."/>
            <person name="Medema M.H."/>
            <person name="Devos D.P."/>
            <person name="Kaster A.-K."/>
            <person name="Ovreas L."/>
            <person name="Rohde M."/>
            <person name="Galperin M.Y."/>
            <person name="Jogler C."/>
        </authorList>
    </citation>
    <scope>NUCLEOTIDE SEQUENCE [LARGE SCALE GENOMIC DNA]</scope>
    <source>
        <strain evidence="3 4">Pan189</strain>
    </source>
</reference>
<accession>A0A517QXP6</accession>
<evidence type="ECO:0000256" key="2">
    <source>
        <dbReference type="SAM" id="Phobius"/>
    </source>
</evidence>
<keyword evidence="2" id="KW-0472">Membrane</keyword>
<feature type="region of interest" description="Disordered" evidence="1">
    <location>
        <begin position="1"/>
        <end position="32"/>
    </location>
</feature>
<keyword evidence="4" id="KW-1185">Reference proteome</keyword>
<feature type="compositionally biased region" description="Basic and acidic residues" evidence="1">
    <location>
        <begin position="107"/>
        <end position="118"/>
    </location>
</feature>
<dbReference type="Proteomes" id="UP000317318">
    <property type="component" value="Chromosome"/>
</dbReference>
<name>A0A517QXP6_9PLAN</name>
<organism evidence="3 4">
    <name type="scientific">Stratiformator vulcanicus</name>
    <dbReference type="NCBI Taxonomy" id="2527980"/>
    <lineage>
        <taxon>Bacteria</taxon>
        <taxon>Pseudomonadati</taxon>
        <taxon>Planctomycetota</taxon>
        <taxon>Planctomycetia</taxon>
        <taxon>Planctomycetales</taxon>
        <taxon>Planctomycetaceae</taxon>
        <taxon>Stratiformator</taxon>
    </lineage>
</organism>
<evidence type="ECO:0000256" key="1">
    <source>
        <dbReference type="SAM" id="MobiDB-lite"/>
    </source>
</evidence>
<proteinExistence type="predicted"/>
<gene>
    <name evidence="3" type="ORF">Pan189_07670</name>
</gene>
<sequence>MNDAHQIATRNGANGRTERFRSNRRPHPPSFVETSRSIRDERAFNGKRSGRNLWAIYALAALIFPSIAIGGDQFLIPDDTWASLPESTQSVKAVKSEVTTSEVSISKNEEVRPDRTSTADKISGPPRSFSRHRETNAALPAPETPAVSFDVMKLLDSESANVRRTAVRSLKQFTPTPALMRRVEELSDNDPDAITRGTARLLLSDWEDRLESTTASSDAESISFEFGGRSRRANPFADPIRSRTDTAVSNASASAARARASHQFMNQPTDDAGRSGAAVLRLGDSGRPAAEHIRSGVSQTAYSGIVPPAPRRIDAPEYDPTADSDDFEAIFDLSPASTVPAGRPRLLAEDIFPPVLDTPLNPPPIQDDVLPSSILDRPIRSIPFFPTLGFAGPTGVQPTEPQTSSHFQPVEDRWRHGFPEWNRYAEEPDTVTRYPYTEGRWWDPYNQNVLKGDYPIIGQHTFFNVEAELLMINEYRELPTPTTPFESTVDAGQFQFFGDPTQFLTTNFLFLRTELFHGNAGFKPIDWMVRLTPAVNLNYLDVNELAVVGPDVRDGTTRYDDIITLQEYFVEAKLADLSPHYDFMSMRIGSQPFQSDFRGFIFNDINQGVRLFGTRNANRDQFNIVFFDQLEKNTNAQLLNEFSRRDQQVFVANYYRQDFVYPGYTANTSIHVNNDGPSTQFDDNGFLVRPDPTGIFKEHRVTTAYLGFTGDGHMGKYNVSNAFYYVFGEDSCNPIAGTEQEIRAYMMALELSYDRDWVRFRGSFFHSSGDGNADNSTATGFDSILDQPQFAGGEFSYWQRQEIRLFGAALSQRESLSPTLRSSKIQGQANHVNPGIFIFNAGMDFEITPKLRMITNASYLMFDKTDVLETYTFQDDIAREIGVDLSIGIEYRPLLSDNIIIEAGWASLVPGNGMKDLFGKYDPFTLENSSDPELDLLSMAFVTGIFVY</sequence>
<dbReference type="OrthoDB" id="244259at2"/>
<protein>
    <submittedName>
        <fullName evidence="3">Uncharacterized protein</fullName>
    </submittedName>
</protein>